<evidence type="ECO:0000256" key="1">
    <source>
        <dbReference type="SAM" id="Coils"/>
    </source>
</evidence>
<keyword evidence="1" id="KW-0175">Coiled coil</keyword>
<gene>
    <name evidence="4" type="ORF">GKZ27_11070</name>
</gene>
<evidence type="ECO:0000256" key="2">
    <source>
        <dbReference type="SAM" id="MobiDB-lite"/>
    </source>
</evidence>
<dbReference type="RefSeq" id="WP_160347404.1">
    <property type="nucleotide sequence ID" value="NZ_WSRR01000043.1"/>
</dbReference>
<feature type="transmembrane region" description="Helical" evidence="3">
    <location>
        <begin position="376"/>
        <end position="397"/>
    </location>
</feature>
<feature type="coiled-coil region" evidence="1">
    <location>
        <begin position="311"/>
        <end position="338"/>
    </location>
</feature>
<evidence type="ECO:0000256" key="3">
    <source>
        <dbReference type="SAM" id="Phobius"/>
    </source>
</evidence>
<dbReference type="AlphaFoldDB" id="A0A6N8JPS3"/>
<keyword evidence="5" id="KW-1185">Reference proteome</keyword>
<sequence length="447" mass="48563">MSEEISEERGGRDAGRPCNERPAPLPAEREAARASLVACGMDGVADGDLADRLEEMLARLATIDMDDAQYECCIREAVAMGNPLTASQSHSLLEAYSQAAGAGEATPALMLPYFYACFEWYHRNEKDETARLAAWKKLFFMSGTRYEGLSLFHYARSRYHRAARRPDEALADAQAAAELAVGHMGFTNNYGEILLEQTEGKVLSGQAGALSRENARRDDFEALIDSIDRLEAEGHSLVYPSFFITKGRLCGCIGRFDEAESCFVKARGRLDCLRAEGNPRFAAQEDYMDALGAILQAQSTMAALRASFAVRQSLDEARQEVERKTKELAQRTEELDGRLSDQQVNMLEFLGFFSGIISFIIASIQIGGDMDFGSRAALIVVMLGSLLIAFGALGWLIEGRLGSSARATEASSGAAGAPRRVAAKPNALILVGIAVLLIGVVIHLVAR</sequence>
<dbReference type="EMBL" id="WSRR01000043">
    <property type="protein sequence ID" value="MVX61983.1"/>
    <property type="molecule type" value="Genomic_DNA"/>
</dbReference>
<keyword evidence="3" id="KW-0472">Membrane</keyword>
<keyword evidence="3" id="KW-0812">Transmembrane</keyword>
<feature type="compositionally biased region" description="Basic and acidic residues" evidence="2">
    <location>
        <begin position="7"/>
        <end position="19"/>
    </location>
</feature>
<proteinExistence type="predicted"/>
<dbReference type="OrthoDB" id="3226002at2"/>
<evidence type="ECO:0000313" key="5">
    <source>
        <dbReference type="Proteomes" id="UP000463388"/>
    </source>
</evidence>
<accession>A0A6N8JPS3</accession>
<keyword evidence="3" id="KW-1133">Transmembrane helix</keyword>
<name>A0A6N8JPS3_9ACTN</name>
<feature type="region of interest" description="Disordered" evidence="2">
    <location>
        <begin position="1"/>
        <end position="24"/>
    </location>
</feature>
<organism evidence="4 5">
    <name type="scientific">Adlercreutzia mucosicola</name>
    <dbReference type="NCBI Taxonomy" id="580026"/>
    <lineage>
        <taxon>Bacteria</taxon>
        <taxon>Bacillati</taxon>
        <taxon>Actinomycetota</taxon>
        <taxon>Coriobacteriia</taxon>
        <taxon>Eggerthellales</taxon>
        <taxon>Eggerthellaceae</taxon>
        <taxon>Adlercreutzia</taxon>
    </lineage>
</organism>
<dbReference type="Proteomes" id="UP000463388">
    <property type="component" value="Unassembled WGS sequence"/>
</dbReference>
<feature type="transmembrane region" description="Helical" evidence="3">
    <location>
        <begin position="346"/>
        <end position="364"/>
    </location>
</feature>
<comment type="caution">
    <text evidence="4">The sequence shown here is derived from an EMBL/GenBank/DDBJ whole genome shotgun (WGS) entry which is preliminary data.</text>
</comment>
<protein>
    <submittedName>
        <fullName evidence="4">Uncharacterized protein</fullName>
    </submittedName>
</protein>
<reference evidence="4 5" key="1">
    <citation type="submission" date="2019-12" db="EMBL/GenBank/DDBJ databases">
        <title>Microbes associate with the intestines of laboratory mice.</title>
        <authorList>
            <person name="Navarre W."/>
            <person name="Wong E."/>
        </authorList>
    </citation>
    <scope>NUCLEOTIDE SEQUENCE [LARGE SCALE GENOMIC DNA]</scope>
    <source>
        <strain evidence="4 5">NM66_B29</strain>
    </source>
</reference>
<feature type="transmembrane region" description="Helical" evidence="3">
    <location>
        <begin position="427"/>
        <end position="446"/>
    </location>
</feature>
<evidence type="ECO:0000313" key="4">
    <source>
        <dbReference type="EMBL" id="MVX61983.1"/>
    </source>
</evidence>